<dbReference type="Pfam" id="PF13692">
    <property type="entry name" value="Glyco_trans_1_4"/>
    <property type="match status" value="1"/>
</dbReference>
<feature type="domain" description="Glycosyltransferase subfamily 4-like N-terminal" evidence="2">
    <location>
        <begin position="16"/>
        <end position="203"/>
    </location>
</feature>
<accession>A0A2M8EWX7</accession>
<dbReference type="Proteomes" id="UP000231383">
    <property type="component" value="Unassembled WGS sequence"/>
</dbReference>
<dbReference type="PANTHER" id="PTHR46401:SF2">
    <property type="entry name" value="GLYCOSYLTRANSFERASE WBBK-RELATED"/>
    <property type="match status" value="1"/>
</dbReference>
<proteinExistence type="predicted"/>
<dbReference type="CDD" id="cd03801">
    <property type="entry name" value="GT4_PimA-like"/>
    <property type="match status" value="1"/>
</dbReference>
<evidence type="ECO:0000313" key="4">
    <source>
        <dbReference type="Proteomes" id="UP000231383"/>
    </source>
</evidence>
<keyword evidence="1" id="KW-0808">Transferase</keyword>
<organism evidence="3 4">
    <name type="scientific">Candidatus Roizmanbacteria bacterium CG_4_9_14_0_2_um_filter_39_13</name>
    <dbReference type="NCBI Taxonomy" id="1974839"/>
    <lineage>
        <taxon>Bacteria</taxon>
        <taxon>Candidatus Roizmaniibacteriota</taxon>
    </lineage>
</organism>
<name>A0A2M8EWX7_9BACT</name>
<dbReference type="GO" id="GO:0009103">
    <property type="term" value="P:lipopolysaccharide biosynthetic process"/>
    <property type="evidence" value="ECO:0007669"/>
    <property type="project" value="TreeGrafter"/>
</dbReference>
<dbReference type="GO" id="GO:0016757">
    <property type="term" value="F:glycosyltransferase activity"/>
    <property type="evidence" value="ECO:0007669"/>
    <property type="project" value="TreeGrafter"/>
</dbReference>
<evidence type="ECO:0000256" key="1">
    <source>
        <dbReference type="ARBA" id="ARBA00022679"/>
    </source>
</evidence>
<dbReference type="Gene3D" id="3.40.50.2000">
    <property type="entry name" value="Glycogen Phosphorylase B"/>
    <property type="match status" value="2"/>
</dbReference>
<comment type="caution">
    <text evidence="3">The sequence shown here is derived from an EMBL/GenBank/DDBJ whole genome shotgun (WGS) entry which is preliminary data.</text>
</comment>
<dbReference type="AlphaFoldDB" id="A0A2M8EWX7"/>
<dbReference type="InterPro" id="IPR028098">
    <property type="entry name" value="Glyco_trans_4-like_N"/>
</dbReference>
<dbReference type="PANTHER" id="PTHR46401">
    <property type="entry name" value="GLYCOSYLTRANSFERASE WBBK-RELATED"/>
    <property type="match status" value="1"/>
</dbReference>
<protein>
    <recommendedName>
        <fullName evidence="2">Glycosyltransferase subfamily 4-like N-terminal domain-containing protein</fullName>
    </recommendedName>
</protein>
<dbReference type="EMBL" id="PFSC01000156">
    <property type="protein sequence ID" value="PJC30371.1"/>
    <property type="molecule type" value="Genomic_DNA"/>
</dbReference>
<dbReference type="SUPFAM" id="SSF53756">
    <property type="entry name" value="UDP-Glycosyltransferase/glycogen phosphorylase"/>
    <property type="match status" value="1"/>
</dbReference>
<sequence>MNILMLTPYLPYPPASGGQIRTHYLLKYLARNHSITLVALYKDEKEKQYAKHLSSYCSEIHLCKRASKPWKPSIIAKAAFTNQPFLIVRNYSKEAAEKIKTLLQERTFDVIHAETFYIMPHIPKTSTPILLVEQTIEYKVYQHFTSSLPSFLRLPLHIDIIKLKHWEKYYWKKADLVATVSEFDKNEIKRLAPSIEPVVIPNGAGDEMFVKDLPEKILSKPKLLFLGNFFWLQNVEAATYLIESIYPLLNDQIPNMEVIIAGQNAEGKIPKSHKKNIKIIDLDPGDAQIVKKLYRSATLFIAPIFGPGGTRLKILASMASGLPIVSTNVGVQGLGIIDGEHAVIAQTPEEFVSQIQKILSDPQLYKKIQKNAFDLVSEKFSWESIAKKLENVYRHIIRKTISN</sequence>
<reference evidence="4" key="1">
    <citation type="submission" date="2017-09" db="EMBL/GenBank/DDBJ databases">
        <title>Depth-based differentiation of microbial function through sediment-hosted aquifers and enrichment of novel symbionts in the deep terrestrial subsurface.</title>
        <authorList>
            <person name="Probst A.J."/>
            <person name="Ladd B."/>
            <person name="Jarett J.K."/>
            <person name="Geller-Mcgrath D.E."/>
            <person name="Sieber C.M.K."/>
            <person name="Emerson J.B."/>
            <person name="Anantharaman K."/>
            <person name="Thomas B.C."/>
            <person name="Malmstrom R."/>
            <person name="Stieglmeier M."/>
            <person name="Klingl A."/>
            <person name="Woyke T."/>
            <person name="Ryan C.M."/>
            <person name="Banfield J.F."/>
        </authorList>
    </citation>
    <scope>NUCLEOTIDE SEQUENCE [LARGE SCALE GENOMIC DNA]</scope>
</reference>
<evidence type="ECO:0000259" key="2">
    <source>
        <dbReference type="Pfam" id="PF13439"/>
    </source>
</evidence>
<gene>
    <name evidence="3" type="ORF">CO051_05980</name>
</gene>
<dbReference type="Pfam" id="PF13439">
    <property type="entry name" value="Glyco_transf_4"/>
    <property type="match status" value="1"/>
</dbReference>
<evidence type="ECO:0000313" key="3">
    <source>
        <dbReference type="EMBL" id="PJC30371.1"/>
    </source>
</evidence>